<dbReference type="GO" id="GO:0008076">
    <property type="term" value="C:voltage-gated potassium channel complex"/>
    <property type="evidence" value="ECO:0007669"/>
    <property type="project" value="InterPro"/>
</dbReference>
<dbReference type="RefSeq" id="WP_148067566.1">
    <property type="nucleotide sequence ID" value="NZ_VRZA01000002.1"/>
</dbReference>
<name>A0A5C9A448_9GAMM</name>
<dbReference type="EMBL" id="VRZA01000002">
    <property type="protein sequence ID" value="TXS95655.1"/>
    <property type="molecule type" value="Genomic_DNA"/>
</dbReference>
<evidence type="ECO:0000313" key="14">
    <source>
        <dbReference type="EMBL" id="TXS95655.1"/>
    </source>
</evidence>
<keyword evidence="4 12" id="KW-0812">Transmembrane</keyword>
<evidence type="ECO:0000256" key="10">
    <source>
        <dbReference type="ARBA" id="ARBA00023136"/>
    </source>
</evidence>
<feature type="transmembrane region" description="Helical" evidence="12">
    <location>
        <begin position="27"/>
        <end position="45"/>
    </location>
</feature>
<reference evidence="14 15" key="1">
    <citation type="submission" date="2019-08" db="EMBL/GenBank/DDBJ databases">
        <title>Parahaliea maris sp. nov., isolated from the surface seawater.</title>
        <authorList>
            <person name="Liu Y."/>
        </authorList>
    </citation>
    <scope>NUCLEOTIDE SEQUENCE [LARGE SCALE GENOMIC DNA]</scope>
    <source>
        <strain evidence="14 15">HSLHS9</strain>
    </source>
</reference>
<dbReference type="GO" id="GO:0005249">
    <property type="term" value="F:voltage-gated potassium channel activity"/>
    <property type="evidence" value="ECO:0007669"/>
    <property type="project" value="InterPro"/>
</dbReference>
<evidence type="ECO:0000256" key="1">
    <source>
        <dbReference type="ARBA" id="ARBA00004141"/>
    </source>
</evidence>
<keyword evidence="2" id="KW-0813">Transport</keyword>
<evidence type="ECO:0000256" key="6">
    <source>
        <dbReference type="ARBA" id="ARBA00022882"/>
    </source>
</evidence>
<keyword evidence="6" id="KW-0851">Voltage-gated channel</keyword>
<dbReference type="Gene3D" id="1.10.287.70">
    <property type="match status" value="1"/>
</dbReference>
<feature type="transmembrane region" description="Helical" evidence="12">
    <location>
        <begin position="57"/>
        <end position="76"/>
    </location>
</feature>
<keyword evidence="7" id="KW-0630">Potassium</keyword>
<proteinExistence type="predicted"/>
<feature type="transmembrane region" description="Helical" evidence="12">
    <location>
        <begin position="219"/>
        <end position="240"/>
    </location>
</feature>
<keyword evidence="3" id="KW-0633">Potassium transport</keyword>
<organism evidence="14 15">
    <name type="scientific">Parahaliea maris</name>
    <dbReference type="NCBI Taxonomy" id="2716870"/>
    <lineage>
        <taxon>Bacteria</taxon>
        <taxon>Pseudomonadati</taxon>
        <taxon>Pseudomonadota</taxon>
        <taxon>Gammaproteobacteria</taxon>
        <taxon>Cellvibrionales</taxon>
        <taxon>Halieaceae</taxon>
        <taxon>Parahaliea</taxon>
    </lineage>
</organism>
<gene>
    <name evidence="14" type="ORF">FV139_07230</name>
</gene>
<evidence type="ECO:0000313" key="15">
    <source>
        <dbReference type="Proteomes" id="UP000321039"/>
    </source>
</evidence>
<evidence type="ECO:0000256" key="12">
    <source>
        <dbReference type="SAM" id="Phobius"/>
    </source>
</evidence>
<keyword evidence="10 12" id="KW-0472">Membrane</keyword>
<dbReference type="InterPro" id="IPR005821">
    <property type="entry name" value="Ion_trans_dom"/>
</dbReference>
<dbReference type="GO" id="GO:0001508">
    <property type="term" value="P:action potential"/>
    <property type="evidence" value="ECO:0007669"/>
    <property type="project" value="TreeGrafter"/>
</dbReference>
<evidence type="ECO:0000256" key="9">
    <source>
        <dbReference type="ARBA" id="ARBA00023065"/>
    </source>
</evidence>
<dbReference type="InterPro" id="IPR027359">
    <property type="entry name" value="Volt_channel_dom_sf"/>
</dbReference>
<evidence type="ECO:0000256" key="8">
    <source>
        <dbReference type="ARBA" id="ARBA00022989"/>
    </source>
</evidence>
<dbReference type="Proteomes" id="UP000321039">
    <property type="component" value="Unassembled WGS sequence"/>
</dbReference>
<dbReference type="AlphaFoldDB" id="A0A5C9A448"/>
<comment type="subcellular location">
    <subcellularLocation>
        <location evidence="1">Membrane</location>
        <topology evidence="1">Multi-pass membrane protein</topology>
    </subcellularLocation>
</comment>
<dbReference type="SUPFAM" id="SSF81324">
    <property type="entry name" value="Voltage-gated potassium channels"/>
    <property type="match status" value="1"/>
</dbReference>
<dbReference type="InterPro" id="IPR028325">
    <property type="entry name" value="VG_K_chnl"/>
</dbReference>
<protein>
    <submittedName>
        <fullName evidence="14">Ion transporter</fullName>
    </submittedName>
</protein>
<dbReference type="Pfam" id="PF00520">
    <property type="entry name" value="Ion_trans"/>
    <property type="match status" value="1"/>
</dbReference>
<evidence type="ECO:0000256" key="3">
    <source>
        <dbReference type="ARBA" id="ARBA00022538"/>
    </source>
</evidence>
<accession>A0A5C9A448</accession>
<evidence type="ECO:0000256" key="11">
    <source>
        <dbReference type="ARBA" id="ARBA00023303"/>
    </source>
</evidence>
<keyword evidence="5" id="KW-0631">Potassium channel</keyword>
<keyword evidence="8 12" id="KW-1133">Transmembrane helix</keyword>
<dbReference type="PRINTS" id="PR00169">
    <property type="entry name" value="KCHANNEL"/>
</dbReference>
<feature type="transmembrane region" description="Helical" evidence="12">
    <location>
        <begin position="88"/>
        <end position="109"/>
    </location>
</feature>
<evidence type="ECO:0000256" key="4">
    <source>
        <dbReference type="ARBA" id="ARBA00022692"/>
    </source>
</evidence>
<evidence type="ECO:0000256" key="7">
    <source>
        <dbReference type="ARBA" id="ARBA00022958"/>
    </source>
</evidence>
<keyword evidence="11" id="KW-0407">Ion channel</keyword>
<evidence type="ECO:0000256" key="5">
    <source>
        <dbReference type="ARBA" id="ARBA00022826"/>
    </source>
</evidence>
<keyword evidence="9" id="KW-0406">Ion transport</keyword>
<feature type="transmembrane region" description="Helical" evidence="12">
    <location>
        <begin position="153"/>
        <end position="174"/>
    </location>
</feature>
<comment type="caution">
    <text evidence="14">The sequence shown here is derived from an EMBL/GenBank/DDBJ whole genome shotgun (WGS) entry which is preliminary data.</text>
</comment>
<dbReference type="Gene3D" id="1.20.120.350">
    <property type="entry name" value="Voltage-gated potassium channels. Chain C"/>
    <property type="match status" value="1"/>
</dbReference>
<dbReference type="PANTHER" id="PTHR11537">
    <property type="entry name" value="VOLTAGE-GATED POTASSIUM CHANNEL"/>
    <property type="match status" value="1"/>
</dbReference>
<evidence type="ECO:0000256" key="2">
    <source>
        <dbReference type="ARBA" id="ARBA00022448"/>
    </source>
</evidence>
<keyword evidence="15" id="KW-1185">Reference proteome</keyword>
<sequence>MTARTLTPRQKIFYEIIFGTETPAGKWFDICLIAIILTSVLIVMLDSIWDLHAEWGWLFWQIEWGFTVLFTLEYLVRIWCSPNRKAYVLSIYGVVDLCAILPTYIALFFPQAASLLIVRLLRILRIFRVLRLIAFLNEANMLAGALRRSARKIFVFFSMMIIITMIFGCLLYVVEGPESGFTNIPISIYWAIVTITTVGYGDVVPVTALGRAISATGMLIGYAIIAVPTGIITAELASGLRGNHLTTRNCSQCSRAGHDLDARYCKYCGSDLPALHQEGD</sequence>
<feature type="transmembrane region" description="Helical" evidence="12">
    <location>
        <begin position="186"/>
        <end position="207"/>
    </location>
</feature>
<feature type="domain" description="Ion transport" evidence="13">
    <location>
        <begin position="26"/>
        <end position="237"/>
    </location>
</feature>
<evidence type="ECO:0000259" key="13">
    <source>
        <dbReference type="Pfam" id="PF00520"/>
    </source>
</evidence>
<dbReference type="PANTHER" id="PTHR11537:SF254">
    <property type="entry name" value="POTASSIUM VOLTAGE-GATED CHANNEL PROTEIN SHAB"/>
    <property type="match status" value="1"/>
</dbReference>